<dbReference type="EMBL" id="FMDN01000013">
    <property type="protein sequence ID" value="SCG59099.1"/>
    <property type="molecule type" value="Genomic_DNA"/>
</dbReference>
<evidence type="ECO:0000313" key="3">
    <source>
        <dbReference type="EMBL" id="SCG59099.1"/>
    </source>
</evidence>
<dbReference type="Proteomes" id="UP000199408">
    <property type="component" value="Unassembled WGS sequence"/>
</dbReference>
<dbReference type="OrthoDB" id="670853at2"/>
<protein>
    <submittedName>
        <fullName evidence="3">NADP-dependent 3-hydroxy acid dehydrogenase YdfG</fullName>
    </submittedName>
</protein>
<dbReference type="InterPro" id="IPR002347">
    <property type="entry name" value="SDR_fam"/>
</dbReference>
<organism evidence="3 4">
    <name type="scientific">Micromonospora halophytica</name>
    <dbReference type="NCBI Taxonomy" id="47864"/>
    <lineage>
        <taxon>Bacteria</taxon>
        <taxon>Bacillati</taxon>
        <taxon>Actinomycetota</taxon>
        <taxon>Actinomycetes</taxon>
        <taxon>Micromonosporales</taxon>
        <taxon>Micromonosporaceae</taxon>
        <taxon>Micromonospora</taxon>
    </lineage>
</organism>
<dbReference type="PRINTS" id="PR00081">
    <property type="entry name" value="GDHRDH"/>
</dbReference>
<sequence length="253" mass="25705">MLLDGKVAVVFGAGGAVGGAVARHFAEEGAAVFLSGRTSASVEDVQRDIAAKGGTAQVAQVDASNESDVEGYLADVAARAGAPDVVLNAIGIDAVQGVPLVELSLADFMFPIATWTSSQFLTSRVAARHMAQRGSGTILTLSASPATLAIAGTGGFGVACASVEALSRTLAAELGPAGIRVACLRPHRIGETLSAPDYPMPEPEFREFLEGMTLLKRLPTLNDVARTAAFIASDGASAMSGSVVNLTCGMSVN</sequence>
<keyword evidence="2" id="KW-0560">Oxidoreductase</keyword>
<dbReference type="STRING" id="47864.GA0070560_11361"/>
<dbReference type="PANTHER" id="PTHR43669">
    <property type="entry name" value="5-KETO-D-GLUCONATE 5-REDUCTASE"/>
    <property type="match status" value="1"/>
</dbReference>
<evidence type="ECO:0000313" key="4">
    <source>
        <dbReference type="Proteomes" id="UP000199408"/>
    </source>
</evidence>
<evidence type="ECO:0000256" key="1">
    <source>
        <dbReference type="ARBA" id="ARBA00006484"/>
    </source>
</evidence>
<gene>
    <name evidence="3" type="ORF">GA0070560_11361</name>
</gene>
<evidence type="ECO:0000256" key="2">
    <source>
        <dbReference type="ARBA" id="ARBA00023002"/>
    </source>
</evidence>
<reference evidence="4" key="1">
    <citation type="submission" date="2016-06" db="EMBL/GenBank/DDBJ databases">
        <authorList>
            <person name="Varghese N."/>
        </authorList>
    </citation>
    <scope>NUCLEOTIDE SEQUENCE [LARGE SCALE GENOMIC DNA]</scope>
    <source>
        <strain evidence="4">DSM 43171</strain>
    </source>
</reference>
<dbReference type="AlphaFoldDB" id="A0A1C5IM64"/>
<proteinExistence type="inferred from homology"/>
<dbReference type="PANTHER" id="PTHR43669:SF8">
    <property type="entry name" value="SHORT-CHAIN TYPE DEHYDROGENASE_REDUCTASE-RELATED"/>
    <property type="match status" value="1"/>
</dbReference>
<keyword evidence="4" id="KW-1185">Reference proteome</keyword>
<dbReference type="GO" id="GO:0016491">
    <property type="term" value="F:oxidoreductase activity"/>
    <property type="evidence" value="ECO:0007669"/>
    <property type="project" value="UniProtKB-KW"/>
</dbReference>
<dbReference type="Gene3D" id="3.40.50.720">
    <property type="entry name" value="NAD(P)-binding Rossmann-like Domain"/>
    <property type="match status" value="1"/>
</dbReference>
<comment type="similarity">
    <text evidence="1">Belongs to the short-chain dehydrogenases/reductases (SDR) family.</text>
</comment>
<dbReference type="InterPro" id="IPR036291">
    <property type="entry name" value="NAD(P)-bd_dom_sf"/>
</dbReference>
<dbReference type="SUPFAM" id="SSF51735">
    <property type="entry name" value="NAD(P)-binding Rossmann-fold domains"/>
    <property type="match status" value="1"/>
</dbReference>
<dbReference type="CDD" id="cd05233">
    <property type="entry name" value="SDR_c"/>
    <property type="match status" value="1"/>
</dbReference>
<name>A0A1C5IM64_9ACTN</name>
<accession>A0A1C5IM64</accession>
<dbReference type="Pfam" id="PF13561">
    <property type="entry name" value="adh_short_C2"/>
    <property type="match status" value="1"/>
</dbReference>
<dbReference type="RefSeq" id="WP_091298688.1">
    <property type="nucleotide sequence ID" value="NZ_FMDN01000013.1"/>
</dbReference>